<organism evidence="2">
    <name type="scientific">Laccaria bicolor (strain S238N-H82 / ATCC MYA-4686)</name>
    <name type="common">Bicoloured deceiver</name>
    <name type="synonym">Laccaria laccata var. bicolor</name>
    <dbReference type="NCBI Taxonomy" id="486041"/>
    <lineage>
        <taxon>Eukaryota</taxon>
        <taxon>Fungi</taxon>
        <taxon>Dikarya</taxon>
        <taxon>Basidiomycota</taxon>
        <taxon>Agaricomycotina</taxon>
        <taxon>Agaricomycetes</taxon>
        <taxon>Agaricomycetidae</taxon>
        <taxon>Agaricales</taxon>
        <taxon>Agaricineae</taxon>
        <taxon>Hydnangiaceae</taxon>
        <taxon>Laccaria</taxon>
    </lineage>
</organism>
<proteinExistence type="predicted"/>
<dbReference type="Proteomes" id="UP000001194">
    <property type="component" value="Unassembled WGS sequence"/>
</dbReference>
<reference evidence="1 2" key="1">
    <citation type="journal article" date="2008" name="Nature">
        <title>The genome of Laccaria bicolor provides insights into mycorrhizal symbiosis.</title>
        <authorList>
            <person name="Martin F."/>
            <person name="Aerts A."/>
            <person name="Ahren D."/>
            <person name="Brun A."/>
            <person name="Danchin E.G.J."/>
            <person name="Duchaussoy F."/>
            <person name="Gibon J."/>
            <person name="Kohler A."/>
            <person name="Lindquist E."/>
            <person name="Pereda V."/>
            <person name="Salamov A."/>
            <person name="Shapiro H.J."/>
            <person name="Wuyts J."/>
            <person name="Blaudez D."/>
            <person name="Buee M."/>
            <person name="Brokstein P."/>
            <person name="Canbaeck B."/>
            <person name="Cohen D."/>
            <person name="Courty P.E."/>
            <person name="Coutinho P.M."/>
            <person name="Delaruelle C."/>
            <person name="Detter J.C."/>
            <person name="Deveau A."/>
            <person name="DiFazio S."/>
            <person name="Duplessis S."/>
            <person name="Fraissinet-Tachet L."/>
            <person name="Lucic E."/>
            <person name="Frey-Klett P."/>
            <person name="Fourrey C."/>
            <person name="Feussner I."/>
            <person name="Gay G."/>
            <person name="Grimwood J."/>
            <person name="Hoegger P.J."/>
            <person name="Jain P."/>
            <person name="Kilaru S."/>
            <person name="Labbe J."/>
            <person name="Lin Y.C."/>
            <person name="Legue V."/>
            <person name="Le Tacon F."/>
            <person name="Marmeisse R."/>
            <person name="Melayah D."/>
            <person name="Montanini B."/>
            <person name="Muratet M."/>
            <person name="Nehls U."/>
            <person name="Niculita-Hirzel H."/>
            <person name="Oudot-Le Secq M.P."/>
            <person name="Peter M."/>
            <person name="Quesneville H."/>
            <person name="Rajashekar B."/>
            <person name="Reich M."/>
            <person name="Rouhier N."/>
            <person name="Schmutz J."/>
            <person name="Yin T."/>
            <person name="Chalot M."/>
            <person name="Henrissat B."/>
            <person name="Kuees U."/>
            <person name="Lucas S."/>
            <person name="Van de Peer Y."/>
            <person name="Podila G.K."/>
            <person name="Polle A."/>
            <person name="Pukkila P.J."/>
            <person name="Richardson P.M."/>
            <person name="Rouze P."/>
            <person name="Sanders I.R."/>
            <person name="Stajich J.E."/>
            <person name="Tunlid A."/>
            <person name="Tuskan G."/>
            <person name="Grigoriev I.V."/>
        </authorList>
    </citation>
    <scope>NUCLEOTIDE SEQUENCE [LARGE SCALE GENOMIC DNA]</scope>
    <source>
        <strain evidence="2">S238N-H82 / ATCC MYA-4686</strain>
    </source>
</reference>
<dbReference type="HOGENOM" id="CLU_023805_3_0_1"/>
<dbReference type="KEGG" id="lbc:LACBIDRAFT_296173"/>
<evidence type="ECO:0000313" key="2">
    <source>
        <dbReference type="Proteomes" id="UP000001194"/>
    </source>
</evidence>
<dbReference type="OrthoDB" id="391988at2759"/>
<evidence type="ECO:0000313" key="1">
    <source>
        <dbReference type="EMBL" id="EDQ98791.1"/>
    </source>
</evidence>
<dbReference type="InterPro" id="IPR027417">
    <property type="entry name" value="P-loop_NTPase"/>
</dbReference>
<sequence>MSYSSWSNGSESWSSATGVGKSSLINECFGVKDATVAHSKAGVSNINTPIIASENRRFVLHDSQGFEHGEGDNFKKVVYFLKARKDMPNVRDQVHAVWLCFQVSLSEGDRLFEAGVEELFRMKSKGELGPATKGYKDTRKMLNELVRLTTDYVKNTLAVDVAGDVALVSAIAQRVNPAVKIDAVIAVGKKRYWMGLAASAKFLGNTIEECQRVLHTDIVQVWNIQDDCGARRDVII</sequence>
<dbReference type="GeneID" id="6086212"/>
<name>B0E2Z1_LACBS</name>
<dbReference type="RefSeq" id="XP_001890558.1">
    <property type="nucleotide sequence ID" value="XM_001890523.1"/>
</dbReference>
<gene>
    <name evidence="1" type="ORF">LACBIDRAFT_296173</name>
</gene>
<dbReference type="EMBL" id="DS547197">
    <property type="protein sequence ID" value="EDQ98791.1"/>
    <property type="molecule type" value="Genomic_DNA"/>
</dbReference>
<accession>B0E2Z1</accession>
<dbReference type="InParanoid" id="B0E2Z1"/>
<keyword evidence="2" id="KW-1185">Reference proteome</keyword>
<protein>
    <submittedName>
        <fullName evidence="1">Predicted protein</fullName>
    </submittedName>
</protein>
<dbReference type="SUPFAM" id="SSF52540">
    <property type="entry name" value="P-loop containing nucleoside triphosphate hydrolases"/>
    <property type="match status" value="1"/>
</dbReference>
<dbReference type="Gene3D" id="3.40.50.300">
    <property type="entry name" value="P-loop containing nucleotide triphosphate hydrolases"/>
    <property type="match status" value="1"/>
</dbReference>
<dbReference type="AlphaFoldDB" id="B0E2Z1"/>